<keyword evidence="4" id="KW-1185">Reference proteome</keyword>
<feature type="compositionally biased region" description="Basic and acidic residues" evidence="2">
    <location>
        <begin position="67"/>
        <end position="108"/>
    </location>
</feature>
<dbReference type="PANTHER" id="PTHR31315">
    <property type="entry name" value="PROTEIN SIP5"/>
    <property type="match status" value="1"/>
</dbReference>
<feature type="region of interest" description="Disordered" evidence="2">
    <location>
        <begin position="382"/>
        <end position="406"/>
    </location>
</feature>
<feature type="compositionally biased region" description="Low complexity" evidence="2">
    <location>
        <begin position="637"/>
        <end position="649"/>
    </location>
</feature>
<feature type="compositionally biased region" description="Basic and acidic residues" evidence="2">
    <location>
        <begin position="1"/>
        <end position="12"/>
    </location>
</feature>
<reference evidence="3" key="1">
    <citation type="journal article" date="2020" name="Stud. Mycol.">
        <title>101 Dothideomycetes genomes: a test case for predicting lifestyles and emergence of pathogens.</title>
        <authorList>
            <person name="Haridas S."/>
            <person name="Albert R."/>
            <person name="Binder M."/>
            <person name="Bloem J."/>
            <person name="Labutti K."/>
            <person name="Salamov A."/>
            <person name="Andreopoulos B."/>
            <person name="Baker S."/>
            <person name="Barry K."/>
            <person name="Bills G."/>
            <person name="Bluhm B."/>
            <person name="Cannon C."/>
            <person name="Castanera R."/>
            <person name="Culley D."/>
            <person name="Daum C."/>
            <person name="Ezra D."/>
            <person name="Gonzalez J."/>
            <person name="Henrissat B."/>
            <person name="Kuo A."/>
            <person name="Liang C."/>
            <person name="Lipzen A."/>
            <person name="Lutzoni F."/>
            <person name="Magnuson J."/>
            <person name="Mondo S."/>
            <person name="Nolan M."/>
            <person name="Ohm R."/>
            <person name="Pangilinan J."/>
            <person name="Park H.-J."/>
            <person name="Ramirez L."/>
            <person name="Alfaro M."/>
            <person name="Sun H."/>
            <person name="Tritt A."/>
            <person name="Yoshinaga Y."/>
            <person name="Zwiers L.-H."/>
            <person name="Turgeon B."/>
            <person name="Goodwin S."/>
            <person name="Spatafora J."/>
            <person name="Crous P."/>
            <person name="Grigoriev I."/>
        </authorList>
    </citation>
    <scope>NUCLEOTIDE SEQUENCE</scope>
    <source>
        <strain evidence="3">CBS 116005</strain>
    </source>
</reference>
<evidence type="ECO:0000256" key="1">
    <source>
        <dbReference type="ARBA" id="ARBA00010402"/>
    </source>
</evidence>
<evidence type="ECO:0000256" key="2">
    <source>
        <dbReference type="SAM" id="MobiDB-lite"/>
    </source>
</evidence>
<proteinExistence type="inferred from homology"/>
<feature type="compositionally biased region" description="Low complexity" evidence="2">
    <location>
        <begin position="722"/>
        <end position="734"/>
    </location>
</feature>
<feature type="region of interest" description="Disordered" evidence="2">
    <location>
        <begin position="753"/>
        <end position="838"/>
    </location>
</feature>
<feature type="compositionally biased region" description="Polar residues" evidence="2">
    <location>
        <begin position="684"/>
        <end position="695"/>
    </location>
</feature>
<dbReference type="AlphaFoldDB" id="A0A6G1L4S6"/>
<gene>
    <name evidence="3" type="ORF">EJ03DRAFT_145276</name>
</gene>
<feature type="compositionally biased region" description="Low complexity" evidence="2">
    <location>
        <begin position="57"/>
        <end position="66"/>
    </location>
</feature>
<dbReference type="Proteomes" id="UP000799436">
    <property type="component" value="Unassembled WGS sequence"/>
</dbReference>
<protein>
    <recommendedName>
        <fullName evidence="5">Protein sip5</fullName>
    </recommendedName>
</protein>
<evidence type="ECO:0008006" key="5">
    <source>
        <dbReference type="Google" id="ProtNLM"/>
    </source>
</evidence>
<evidence type="ECO:0000313" key="4">
    <source>
        <dbReference type="Proteomes" id="UP000799436"/>
    </source>
</evidence>
<dbReference type="EMBL" id="ML995854">
    <property type="protein sequence ID" value="KAF2767569.1"/>
    <property type="molecule type" value="Genomic_DNA"/>
</dbReference>
<dbReference type="GO" id="GO:0005737">
    <property type="term" value="C:cytoplasm"/>
    <property type="evidence" value="ECO:0007669"/>
    <property type="project" value="TreeGrafter"/>
</dbReference>
<feature type="compositionally biased region" description="Low complexity" evidence="2">
    <location>
        <begin position="382"/>
        <end position="397"/>
    </location>
</feature>
<feature type="compositionally biased region" description="Low complexity" evidence="2">
    <location>
        <begin position="571"/>
        <end position="588"/>
    </location>
</feature>
<feature type="region of interest" description="Disordered" evidence="2">
    <location>
        <begin position="525"/>
        <end position="736"/>
    </location>
</feature>
<evidence type="ECO:0000313" key="3">
    <source>
        <dbReference type="EMBL" id="KAF2767569.1"/>
    </source>
</evidence>
<accession>A0A6G1L4S6</accession>
<dbReference type="CDD" id="cd24139">
    <property type="entry name" value="SIP5-like"/>
    <property type="match status" value="1"/>
</dbReference>
<feature type="region of interest" description="Disordered" evidence="2">
    <location>
        <begin position="472"/>
        <end position="503"/>
    </location>
</feature>
<feature type="compositionally biased region" description="Polar residues" evidence="2">
    <location>
        <begin position="778"/>
        <end position="789"/>
    </location>
</feature>
<dbReference type="PANTHER" id="PTHR31315:SF1">
    <property type="entry name" value="PROTEIN SIP5"/>
    <property type="match status" value="1"/>
</dbReference>
<feature type="compositionally biased region" description="Basic and acidic residues" evidence="2">
    <location>
        <begin position="525"/>
        <end position="555"/>
    </location>
</feature>
<name>A0A6G1L4S6_9PEZI</name>
<feature type="region of interest" description="Disordered" evidence="2">
    <location>
        <begin position="1"/>
        <end position="108"/>
    </location>
</feature>
<feature type="compositionally biased region" description="Basic and acidic residues" evidence="2">
    <location>
        <begin position="753"/>
        <end position="774"/>
    </location>
</feature>
<feature type="compositionally biased region" description="Polar residues" evidence="2">
    <location>
        <begin position="21"/>
        <end position="41"/>
    </location>
</feature>
<dbReference type="InterPro" id="IPR039301">
    <property type="entry name" value="Sip5/DA2"/>
</dbReference>
<dbReference type="OrthoDB" id="21471at2759"/>
<sequence>MGNSSSKDERKAAHARPGPRHTSSSAAHDGRTQPSQAQTAADGQVYGSRGGNGSSGRGSRLDLSSLLRDRSDDQPTERPRETRQEREARKKERERQARVKERERSLKEEGVDGGYLVTLGTYTGPEDFNKGIVRQLQIERRLAPFWKGLNDHSDTWTEAQLVAAVRGLPMPAPDEIPSYVERTGSRDNQHASTFDARVNGLTVPITGRSQSYQSDASANFSTSYPVSLNTSTSSAALLRGRAKTLASLATGKGGSSTDLTPRETQLPKDPYINGLPFDAYLYREAAECPICFLYYPPFLNKTRCCDQPICSECFVQIKRPDPHPPEHEQPGQPTPPEDEAEMLVSEVAACPFCVQPEFGVTYEPPPFRRGLAYANHASSHPLKSLNSAMSSSSSLQSPGRRRATSISANAPNVITTDRVRPDWAKKLSDARAHALRRSAAATALHNAAYVLGNQGESSRSGLLGRRRRTLFVESPNASGSGTPPTGEDPNGDPFSGRAGSRRNRVDDLEELMMMEAIRLSLAAEEDRKKKEEKEAKKEEKKKAKENKKEAKMAEKARKRNGSSASLYPIGSNDSSTSWATSSMARSASNLGTQPTIPEEHVEGKGKAPVQDFAGVNPLHGLSSTLNTEMPDGTSEQSSTPSPNYNTSNPIDNPQRHLDISRANLQPASGPIPTPSPRPWHNRHLSNASSANSSFVDSAPGSFRQDSYMPGTLTIDDSPDGSPFATATPTPTAGPEPILNFQSLAAMIGREDKVHGSEHVEHAALESQAAEHVKEPGPTASSRVTGVNSETRSRGDSGESSASSAPPPIYIEHTDGRVGAGANTSDQIEQAPPVPSARIINDEKKEYGNVDVQKVPLHEATQ</sequence>
<comment type="similarity">
    <text evidence="1">Belongs to the SIP5 family.</text>
</comment>
<organism evidence="3 4">
    <name type="scientific">Teratosphaeria nubilosa</name>
    <dbReference type="NCBI Taxonomy" id="161662"/>
    <lineage>
        <taxon>Eukaryota</taxon>
        <taxon>Fungi</taxon>
        <taxon>Dikarya</taxon>
        <taxon>Ascomycota</taxon>
        <taxon>Pezizomycotina</taxon>
        <taxon>Dothideomycetes</taxon>
        <taxon>Dothideomycetidae</taxon>
        <taxon>Mycosphaerellales</taxon>
        <taxon>Teratosphaeriaceae</taxon>
        <taxon>Teratosphaeria</taxon>
    </lineage>
</organism>